<dbReference type="EC" id="1.-.-.-" evidence="7"/>
<evidence type="ECO:0000256" key="4">
    <source>
        <dbReference type="ARBA" id="ARBA00022827"/>
    </source>
</evidence>
<keyword evidence="7" id="KW-0503">Monooxygenase</keyword>
<dbReference type="GO" id="GO:0050660">
    <property type="term" value="F:flavin adenine dinucleotide binding"/>
    <property type="evidence" value="ECO:0007669"/>
    <property type="project" value="InterPro"/>
</dbReference>
<dbReference type="PROSITE" id="PS51257">
    <property type="entry name" value="PROKAR_LIPOPROTEIN"/>
    <property type="match status" value="1"/>
</dbReference>
<comment type="cofactor">
    <cofactor evidence="1 7">
        <name>FAD</name>
        <dbReference type="ChEBI" id="CHEBI:57692"/>
    </cofactor>
</comment>
<dbReference type="AlphaFoldDB" id="A0A5J5RXK1"/>
<proteinExistence type="inferred from homology"/>
<dbReference type="GO" id="GO:0004499">
    <property type="term" value="F:N,N-dimethylaniline monooxygenase activity"/>
    <property type="evidence" value="ECO:0007669"/>
    <property type="project" value="InterPro"/>
</dbReference>
<keyword evidence="9" id="KW-1185">Reference proteome</keyword>
<sequence length="518" mass="58550">MDRKVAIIGAGISGLLACKYTLSKGFHPIVFESQSTVGGVWTKTVETTKLQTPKPVYQFSDFPWPESVSEDFPDGQKVFDYVNGYAKHFDLVKHIKFNTKVVGIEFEGPNDEEIQAWSLWGCNGEPFGSKGKWKVVVEDLVTLSTEIYNVDFVIVCVGRFSGLPNIPEFPPKKGPEAFDGKVIHSMEYAAMDHKQAAEFVKGKRVIVVGFQKSALDIAVECSAANGKEDPCTVLYRTAHWNVPDYLPWGFSLAHMYLSRFSELMVHKPGEGLLLSLLATILTPLRYAYSKFVESDIKKKLRLEKHGMVPTHSFLKEISSCLISTVPEKFYDKVENGEIKLKKAPSFSFCNNGVLVEGETSPIEADLVILATGFKGEKKLKHIFMSQTFQDNITGSPDAALPLYSRECIQPRIPQLAVIGFSESISNIFTSEMRCRWVAELLDGTFKLPSIKDMEINIKEWDEYLKQYSGGYYRRKCIGALHIWYNDQLCKDMAWKPRRKKGFFAELFEPYGPMDYVSN</sequence>
<dbReference type="Proteomes" id="UP000327439">
    <property type="component" value="Chromosome D04"/>
</dbReference>
<organism evidence="8 9">
    <name type="scientific">Gossypium barbadense</name>
    <name type="common">Sea Island cotton</name>
    <name type="synonym">Hibiscus barbadensis</name>
    <dbReference type="NCBI Taxonomy" id="3634"/>
    <lineage>
        <taxon>Eukaryota</taxon>
        <taxon>Viridiplantae</taxon>
        <taxon>Streptophyta</taxon>
        <taxon>Embryophyta</taxon>
        <taxon>Tracheophyta</taxon>
        <taxon>Spermatophyta</taxon>
        <taxon>Magnoliopsida</taxon>
        <taxon>eudicotyledons</taxon>
        <taxon>Gunneridae</taxon>
        <taxon>Pentapetalae</taxon>
        <taxon>rosids</taxon>
        <taxon>malvids</taxon>
        <taxon>Malvales</taxon>
        <taxon>Malvaceae</taxon>
        <taxon>Malvoideae</taxon>
        <taxon>Gossypium</taxon>
    </lineage>
</organism>
<evidence type="ECO:0000256" key="7">
    <source>
        <dbReference type="RuleBase" id="RU361177"/>
    </source>
</evidence>
<keyword evidence="5" id="KW-0521">NADP</keyword>
<evidence type="ECO:0000256" key="2">
    <source>
        <dbReference type="ARBA" id="ARBA00009183"/>
    </source>
</evidence>
<evidence type="ECO:0000313" key="9">
    <source>
        <dbReference type="Proteomes" id="UP000327439"/>
    </source>
</evidence>
<dbReference type="OrthoDB" id="66881at2759"/>
<dbReference type="FunFam" id="3.50.50.60:FF:000167">
    <property type="entry name" value="Flavin-containing monooxygenase"/>
    <property type="match status" value="1"/>
</dbReference>
<dbReference type="EMBL" id="CM018218">
    <property type="protein sequence ID" value="KAB2036042.1"/>
    <property type="molecule type" value="Genomic_DNA"/>
</dbReference>
<keyword evidence="6 7" id="KW-0560">Oxidoreductase</keyword>
<evidence type="ECO:0000256" key="5">
    <source>
        <dbReference type="ARBA" id="ARBA00022857"/>
    </source>
</evidence>
<keyword evidence="3 7" id="KW-0285">Flavoprotein</keyword>
<dbReference type="Pfam" id="PF00743">
    <property type="entry name" value="FMO-like"/>
    <property type="match status" value="1"/>
</dbReference>
<dbReference type="GO" id="GO:0050661">
    <property type="term" value="F:NADP binding"/>
    <property type="evidence" value="ECO:0007669"/>
    <property type="project" value="InterPro"/>
</dbReference>
<reference evidence="9" key="1">
    <citation type="journal article" date="2020" name="Nat. Genet.">
        <title>Genomic diversifications of five Gossypium allopolyploid species and their impact on cotton improvement.</title>
        <authorList>
            <person name="Chen Z.J."/>
            <person name="Sreedasyam A."/>
            <person name="Ando A."/>
            <person name="Song Q."/>
            <person name="De Santiago L.M."/>
            <person name="Hulse-Kemp A.M."/>
            <person name="Ding M."/>
            <person name="Ye W."/>
            <person name="Kirkbride R.C."/>
            <person name="Jenkins J."/>
            <person name="Plott C."/>
            <person name="Lovell J."/>
            <person name="Lin Y.M."/>
            <person name="Vaughn R."/>
            <person name="Liu B."/>
            <person name="Simpson S."/>
            <person name="Scheffler B.E."/>
            <person name="Wen L."/>
            <person name="Saski C.A."/>
            <person name="Grover C.E."/>
            <person name="Hu G."/>
            <person name="Conover J.L."/>
            <person name="Carlson J.W."/>
            <person name="Shu S."/>
            <person name="Boston L.B."/>
            <person name="Williams M."/>
            <person name="Peterson D.G."/>
            <person name="McGee K."/>
            <person name="Jones D.C."/>
            <person name="Wendel J.F."/>
            <person name="Stelly D.M."/>
            <person name="Grimwood J."/>
            <person name="Schmutz J."/>
        </authorList>
    </citation>
    <scope>NUCLEOTIDE SEQUENCE [LARGE SCALE GENOMIC DNA]</scope>
    <source>
        <strain evidence="9">cv. 3-79</strain>
    </source>
</reference>
<gene>
    <name evidence="8" type="ORF">ES319_D04G195800v1</name>
</gene>
<evidence type="ECO:0000256" key="1">
    <source>
        <dbReference type="ARBA" id="ARBA00001974"/>
    </source>
</evidence>
<dbReference type="InterPro" id="IPR050346">
    <property type="entry name" value="FMO-like"/>
</dbReference>
<protein>
    <recommendedName>
        <fullName evidence="7">Flavin-containing monooxygenase</fullName>
        <ecNumber evidence="7">1.-.-.-</ecNumber>
    </recommendedName>
</protein>
<evidence type="ECO:0000256" key="3">
    <source>
        <dbReference type="ARBA" id="ARBA00022630"/>
    </source>
</evidence>
<comment type="similarity">
    <text evidence="2 7">Belongs to the FMO family.</text>
</comment>
<dbReference type="SUPFAM" id="SSF51905">
    <property type="entry name" value="FAD/NAD(P)-binding domain"/>
    <property type="match status" value="2"/>
</dbReference>
<evidence type="ECO:0000313" key="8">
    <source>
        <dbReference type="EMBL" id="KAB2036042.1"/>
    </source>
</evidence>
<dbReference type="PIRSF" id="PIRSF000332">
    <property type="entry name" value="FMO"/>
    <property type="match status" value="1"/>
</dbReference>
<dbReference type="PANTHER" id="PTHR23023">
    <property type="entry name" value="DIMETHYLANILINE MONOOXYGENASE"/>
    <property type="match status" value="1"/>
</dbReference>
<dbReference type="InterPro" id="IPR000960">
    <property type="entry name" value="Flavin_mOase"/>
</dbReference>
<dbReference type="InterPro" id="IPR036188">
    <property type="entry name" value="FAD/NAD-bd_sf"/>
</dbReference>
<evidence type="ECO:0000256" key="6">
    <source>
        <dbReference type="ARBA" id="ARBA00023002"/>
    </source>
</evidence>
<dbReference type="InterPro" id="IPR020946">
    <property type="entry name" value="Flavin_mOase-like"/>
</dbReference>
<keyword evidence="4 7" id="KW-0274">FAD</keyword>
<dbReference type="Gene3D" id="3.50.50.60">
    <property type="entry name" value="FAD/NAD(P)-binding domain"/>
    <property type="match status" value="3"/>
</dbReference>
<dbReference type="FunFam" id="3.50.50.60:FF:000169">
    <property type="entry name" value="Flavin-containing monooxygenase"/>
    <property type="match status" value="1"/>
</dbReference>
<accession>A0A5J5RXK1</accession>
<name>A0A5J5RXK1_GOSBA</name>